<feature type="region of interest" description="Disordered" evidence="1">
    <location>
        <begin position="37"/>
        <end position="58"/>
    </location>
</feature>
<proteinExistence type="predicted"/>
<accession>A0A158HA42</accession>
<evidence type="ECO:0000256" key="1">
    <source>
        <dbReference type="SAM" id="MobiDB-lite"/>
    </source>
</evidence>
<feature type="signal peptide" evidence="2">
    <location>
        <begin position="1"/>
        <end position="31"/>
    </location>
</feature>
<gene>
    <name evidence="3" type="ORF">AWB64_04378</name>
</gene>
<dbReference type="AlphaFoldDB" id="A0A158HA42"/>
<evidence type="ECO:0000313" key="4">
    <source>
        <dbReference type="Proteomes" id="UP000054893"/>
    </source>
</evidence>
<feature type="chain" id="PRO_5007810642" description="Lipoprotein" evidence="2">
    <location>
        <begin position="32"/>
        <end position="316"/>
    </location>
</feature>
<dbReference type="EMBL" id="FCOC02000015">
    <property type="protein sequence ID" value="SAL41166.1"/>
    <property type="molecule type" value="Genomic_DNA"/>
</dbReference>
<name>A0A158HA42_CABSO</name>
<reference evidence="3 4" key="1">
    <citation type="submission" date="2016-01" db="EMBL/GenBank/DDBJ databases">
        <authorList>
            <person name="Oliw E.H."/>
        </authorList>
    </citation>
    <scope>NUCLEOTIDE SEQUENCE [LARGE SCALE GENOMIC DNA]</scope>
    <source>
        <strain evidence="3">LMG 22029</strain>
    </source>
</reference>
<sequence>MSSSKNLRKSVARKGASTAILMLVAALTACGGSGNDEASRSANAAATPPDSSTTPASDLPSANANFFDSIFLDASGAGYYEFGANYAKGFYPTATGRTRLYVTGDTDTNFSLSSTDIFGPYAANSEDGYLTAEGAFMSINARPSDIGDNSRIFQRLPQGYQLGVNGMSGPLYEITLTVNDVAEEAVNSVVARDEAGGNGLTLLLGNDTTAMPAGAQTYRQIAKTLVSHVAFSAFISNQGFTSLEQAQARNGGVIQTLGGYRYLSYSKHGALVEYNGTIYGGQKYDAGDVNDAKPSGYNRIAADFLAQEQQKIGLPH</sequence>
<dbReference type="Proteomes" id="UP000054893">
    <property type="component" value="Unassembled WGS sequence"/>
</dbReference>
<dbReference type="RefSeq" id="WP_060857468.1">
    <property type="nucleotide sequence ID" value="NZ_FCOC02000015.1"/>
</dbReference>
<keyword evidence="2" id="KW-0732">Signal</keyword>
<feature type="compositionally biased region" description="Polar residues" evidence="1">
    <location>
        <begin position="40"/>
        <end position="58"/>
    </location>
</feature>
<dbReference type="OrthoDB" id="9098193at2"/>
<evidence type="ECO:0008006" key="5">
    <source>
        <dbReference type="Google" id="ProtNLM"/>
    </source>
</evidence>
<evidence type="ECO:0000313" key="3">
    <source>
        <dbReference type="EMBL" id="SAL41166.1"/>
    </source>
</evidence>
<evidence type="ECO:0000256" key="2">
    <source>
        <dbReference type="SAM" id="SignalP"/>
    </source>
</evidence>
<protein>
    <recommendedName>
        <fullName evidence="5">Lipoprotein</fullName>
    </recommendedName>
</protein>
<organism evidence="3 4">
    <name type="scientific">Caballeronia sordidicola</name>
    <name type="common">Burkholderia sordidicola</name>
    <dbReference type="NCBI Taxonomy" id="196367"/>
    <lineage>
        <taxon>Bacteria</taxon>
        <taxon>Pseudomonadati</taxon>
        <taxon>Pseudomonadota</taxon>
        <taxon>Betaproteobacteria</taxon>
        <taxon>Burkholderiales</taxon>
        <taxon>Burkholderiaceae</taxon>
        <taxon>Caballeronia</taxon>
    </lineage>
</organism>
<dbReference type="PROSITE" id="PS51257">
    <property type="entry name" value="PROKAR_LIPOPROTEIN"/>
    <property type="match status" value="1"/>
</dbReference>